<protein>
    <recommendedName>
        <fullName evidence="4">Solute-binding protein family 3/N-terminal domain-containing protein</fullName>
    </recommendedName>
</protein>
<sequence length="297" mass="33264">MSHPWQRLLAIASLTASLSVQAADLTVIYNKNEPKNFIALLQDALEHTKADGAYTLKATDTALPTARMIDEIADNTGVISIMTRGSNMEEEKKLLPIRIPLDKGLLGYRIMLVRKQDLPKFAAIQSVDELKKLSVGQGSRWPDTKILEGAGFKVTKAYYAAGLLRMLNEERFDMFARASWEATGNFEDAQKQGLDDLVIEPSLTVFYPYPRIFMVSRKGDGPVLAARIEKGLRMMIKDGSFDKAFNEFFGPAIESTKLRERKVFRVENKLLSPETPLDDKSLWFSMDTPAAKTPSKP</sequence>
<dbReference type="Proteomes" id="UP001549691">
    <property type="component" value="Unassembled WGS sequence"/>
</dbReference>
<dbReference type="Gene3D" id="3.40.190.10">
    <property type="entry name" value="Periplasmic binding protein-like II"/>
    <property type="match status" value="2"/>
</dbReference>
<accession>A0ABV2TL19</accession>
<dbReference type="RefSeq" id="WP_354601091.1">
    <property type="nucleotide sequence ID" value="NZ_JBEWZI010000010.1"/>
</dbReference>
<evidence type="ECO:0000313" key="2">
    <source>
        <dbReference type="EMBL" id="MET7014629.1"/>
    </source>
</evidence>
<reference evidence="2 3" key="1">
    <citation type="submission" date="2024-07" db="EMBL/GenBank/DDBJ databases">
        <title>Uliginosibacterium flavum JJ3220;KACC:17644.</title>
        <authorList>
            <person name="Kim M.K."/>
        </authorList>
    </citation>
    <scope>NUCLEOTIDE SEQUENCE [LARGE SCALE GENOMIC DNA]</scope>
    <source>
        <strain evidence="2 3">KACC:17644</strain>
    </source>
</reference>
<name>A0ABV2TL19_9RHOO</name>
<dbReference type="SUPFAM" id="SSF53850">
    <property type="entry name" value="Periplasmic binding protein-like II"/>
    <property type="match status" value="1"/>
</dbReference>
<keyword evidence="3" id="KW-1185">Reference proteome</keyword>
<keyword evidence="1" id="KW-0732">Signal</keyword>
<proteinExistence type="predicted"/>
<gene>
    <name evidence="2" type="ORF">ABXR19_10555</name>
</gene>
<comment type="caution">
    <text evidence="2">The sequence shown here is derived from an EMBL/GenBank/DDBJ whole genome shotgun (WGS) entry which is preliminary data.</text>
</comment>
<evidence type="ECO:0008006" key="4">
    <source>
        <dbReference type="Google" id="ProtNLM"/>
    </source>
</evidence>
<feature type="chain" id="PRO_5045807610" description="Solute-binding protein family 3/N-terminal domain-containing protein" evidence="1">
    <location>
        <begin position="23"/>
        <end position="297"/>
    </location>
</feature>
<dbReference type="EMBL" id="JBEWZI010000010">
    <property type="protein sequence ID" value="MET7014629.1"/>
    <property type="molecule type" value="Genomic_DNA"/>
</dbReference>
<evidence type="ECO:0000313" key="3">
    <source>
        <dbReference type="Proteomes" id="UP001549691"/>
    </source>
</evidence>
<organism evidence="2 3">
    <name type="scientific">Uliginosibacterium flavum</name>
    <dbReference type="NCBI Taxonomy" id="1396831"/>
    <lineage>
        <taxon>Bacteria</taxon>
        <taxon>Pseudomonadati</taxon>
        <taxon>Pseudomonadota</taxon>
        <taxon>Betaproteobacteria</taxon>
        <taxon>Rhodocyclales</taxon>
        <taxon>Zoogloeaceae</taxon>
        <taxon>Uliginosibacterium</taxon>
    </lineage>
</organism>
<evidence type="ECO:0000256" key="1">
    <source>
        <dbReference type="SAM" id="SignalP"/>
    </source>
</evidence>
<feature type="signal peptide" evidence="1">
    <location>
        <begin position="1"/>
        <end position="22"/>
    </location>
</feature>